<evidence type="ECO:0000256" key="1">
    <source>
        <dbReference type="SAM" id="MobiDB-lite"/>
    </source>
</evidence>
<dbReference type="AlphaFoldDB" id="A0A1E1M1Z3"/>
<name>A0A1E1M1Z3_RHYSE</name>
<organism evidence="2 3">
    <name type="scientific">Rhynchosporium secalis</name>
    <name type="common">Barley scald fungus</name>
    <dbReference type="NCBI Taxonomy" id="38038"/>
    <lineage>
        <taxon>Eukaryota</taxon>
        <taxon>Fungi</taxon>
        <taxon>Dikarya</taxon>
        <taxon>Ascomycota</taxon>
        <taxon>Pezizomycotina</taxon>
        <taxon>Leotiomycetes</taxon>
        <taxon>Helotiales</taxon>
        <taxon>Ploettnerulaceae</taxon>
        <taxon>Rhynchosporium</taxon>
    </lineage>
</organism>
<gene>
    <name evidence="2" type="ORF">RSE6_03085</name>
</gene>
<keyword evidence="3" id="KW-1185">Reference proteome</keyword>
<feature type="compositionally biased region" description="Polar residues" evidence="1">
    <location>
        <begin position="104"/>
        <end position="122"/>
    </location>
</feature>
<feature type="compositionally biased region" description="Basic and acidic residues" evidence="1">
    <location>
        <begin position="10"/>
        <end position="21"/>
    </location>
</feature>
<evidence type="ECO:0000313" key="2">
    <source>
        <dbReference type="EMBL" id="CZT43098.1"/>
    </source>
</evidence>
<protein>
    <submittedName>
        <fullName evidence="2">Uncharacterized protein</fullName>
    </submittedName>
</protein>
<sequence>MGSQDQGCRTGDEDERRGEFENKKQEMNGLLFCLLRIWTSFDNDLVLRKQTSITETLRPYYLEPGDRERDRIASLDGSTHVHRAPSQFMVLWGCGFPRLPPPSQTDSSQADSAESSIGQATQAVKDKRLKNSGARD</sequence>
<feature type="region of interest" description="Disordered" evidence="1">
    <location>
        <begin position="1"/>
        <end position="21"/>
    </location>
</feature>
<reference evidence="3" key="1">
    <citation type="submission" date="2016-03" db="EMBL/GenBank/DDBJ databases">
        <authorList>
            <person name="Guldener U."/>
        </authorList>
    </citation>
    <scope>NUCLEOTIDE SEQUENCE [LARGE SCALE GENOMIC DNA]</scope>
</reference>
<evidence type="ECO:0000313" key="3">
    <source>
        <dbReference type="Proteomes" id="UP000177625"/>
    </source>
</evidence>
<dbReference type="Proteomes" id="UP000177625">
    <property type="component" value="Unassembled WGS sequence"/>
</dbReference>
<feature type="region of interest" description="Disordered" evidence="1">
    <location>
        <begin position="99"/>
        <end position="136"/>
    </location>
</feature>
<accession>A0A1E1M1Z3</accession>
<proteinExistence type="predicted"/>
<dbReference type="EMBL" id="FJVC01000115">
    <property type="protein sequence ID" value="CZT43098.1"/>
    <property type="molecule type" value="Genomic_DNA"/>
</dbReference>